<proteinExistence type="predicted"/>
<accession>A0A162UTH9</accession>
<dbReference type="PANTHER" id="PTHR33677">
    <property type="entry name" value="TRANSCRIPTIONAL REPRESSOR FRMR-RELATED"/>
    <property type="match status" value="1"/>
</dbReference>
<protein>
    <submittedName>
        <fullName evidence="1">Copper-sensing transcriptional repressor CsoR</fullName>
    </submittedName>
</protein>
<dbReference type="InterPro" id="IPR003735">
    <property type="entry name" value="Metal_Tscrpt_repr"/>
</dbReference>
<dbReference type="RefSeq" id="WP_066619520.1">
    <property type="nucleotide sequence ID" value="NZ_FQXL01000009.1"/>
</dbReference>
<dbReference type="GO" id="GO:0045892">
    <property type="term" value="P:negative regulation of DNA-templated transcription"/>
    <property type="evidence" value="ECO:0007669"/>
    <property type="project" value="UniProtKB-ARBA"/>
</dbReference>
<organism evidence="1 2">
    <name type="scientific">Clostridium magnum DSM 2767</name>
    <dbReference type="NCBI Taxonomy" id="1121326"/>
    <lineage>
        <taxon>Bacteria</taxon>
        <taxon>Bacillati</taxon>
        <taxon>Bacillota</taxon>
        <taxon>Clostridia</taxon>
        <taxon>Eubacteriales</taxon>
        <taxon>Clostridiaceae</taxon>
        <taxon>Clostridium</taxon>
    </lineage>
</organism>
<dbReference type="AlphaFoldDB" id="A0A162UTH9"/>
<dbReference type="PATRIC" id="fig|1121326.3.peg.1285"/>
<evidence type="ECO:0000313" key="2">
    <source>
        <dbReference type="Proteomes" id="UP000076603"/>
    </source>
</evidence>
<dbReference type="Gene3D" id="1.20.58.1000">
    <property type="entry name" value="Metal-sensitive repressor, helix protomer"/>
    <property type="match status" value="1"/>
</dbReference>
<dbReference type="GO" id="GO:0003677">
    <property type="term" value="F:DNA binding"/>
    <property type="evidence" value="ECO:0007669"/>
    <property type="project" value="InterPro"/>
</dbReference>
<name>A0A162UTH9_9CLOT</name>
<comment type="caution">
    <text evidence="1">The sequence shown here is derived from an EMBL/GenBank/DDBJ whole genome shotgun (WGS) entry which is preliminary data.</text>
</comment>
<dbReference type="GO" id="GO:0046872">
    <property type="term" value="F:metal ion binding"/>
    <property type="evidence" value="ECO:0007669"/>
    <property type="project" value="InterPro"/>
</dbReference>
<reference evidence="1 2" key="1">
    <citation type="submission" date="2016-04" db="EMBL/GenBank/DDBJ databases">
        <title>Genome sequence of Clostridium magnum DSM 2767.</title>
        <authorList>
            <person name="Poehlein A."/>
            <person name="Uhlig R."/>
            <person name="Fischer R."/>
            <person name="Bahl H."/>
            <person name="Daniel R."/>
        </authorList>
    </citation>
    <scope>NUCLEOTIDE SEQUENCE [LARGE SCALE GENOMIC DNA]</scope>
    <source>
        <strain evidence="1 2">DSM 2767</strain>
    </source>
</reference>
<dbReference type="STRING" id="1121326.CLMAG_13170"/>
<dbReference type="Pfam" id="PF02583">
    <property type="entry name" value="Trns_repr_metal"/>
    <property type="match status" value="1"/>
</dbReference>
<dbReference type="PANTHER" id="PTHR33677:SF3">
    <property type="entry name" value="COPPER-SENSING TRANSCRIPTIONAL REPRESSOR RICR"/>
    <property type="match status" value="1"/>
</dbReference>
<dbReference type="EMBL" id="LWAE01000001">
    <property type="protein sequence ID" value="KZL94264.1"/>
    <property type="molecule type" value="Genomic_DNA"/>
</dbReference>
<sequence length="91" mass="10305">MEEKKVVTKKDIQTRLRRIEGQIKGIEKMVESEACCKDILIQVAAVRAAMNKVGGLVLENYAKTCLICDDSNRSEEEKIEELVSTLTMFLK</sequence>
<dbReference type="OrthoDB" id="9811244at2"/>
<dbReference type="CDD" id="cd10148">
    <property type="entry name" value="CsoR-like_DUF156"/>
    <property type="match status" value="1"/>
</dbReference>
<dbReference type="Proteomes" id="UP000076603">
    <property type="component" value="Unassembled WGS sequence"/>
</dbReference>
<dbReference type="InterPro" id="IPR038390">
    <property type="entry name" value="Metal_Tscrpt_repr_sf"/>
</dbReference>
<evidence type="ECO:0000313" key="1">
    <source>
        <dbReference type="EMBL" id="KZL94264.1"/>
    </source>
</evidence>
<gene>
    <name evidence="1" type="primary">csoR_1</name>
    <name evidence="1" type="ORF">CLMAG_13170</name>
</gene>
<keyword evidence="2" id="KW-1185">Reference proteome</keyword>